<keyword evidence="3" id="KW-1185">Reference proteome</keyword>
<protein>
    <submittedName>
        <fullName evidence="2">AraC family transcriptional regulator</fullName>
    </submittedName>
</protein>
<feature type="domain" description="HTH araC/xylS-type" evidence="1">
    <location>
        <begin position="227"/>
        <end position="327"/>
    </location>
</feature>
<proteinExistence type="predicted"/>
<dbReference type="PROSITE" id="PS01124">
    <property type="entry name" value="HTH_ARAC_FAMILY_2"/>
    <property type="match status" value="1"/>
</dbReference>
<dbReference type="Gene3D" id="1.10.10.60">
    <property type="entry name" value="Homeodomain-like"/>
    <property type="match status" value="1"/>
</dbReference>
<reference evidence="2 3" key="1">
    <citation type="submission" date="2022-04" db="EMBL/GenBank/DDBJ databases">
        <authorList>
            <person name="Ra J.-S."/>
            <person name="Kim S.-B."/>
        </authorList>
    </citation>
    <scope>NUCLEOTIDE SEQUENCE [LARGE SCALE GENOMIC DNA]</scope>
    <source>
        <strain evidence="2 3">MMS21-Er5</strain>
    </source>
</reference>
<gene>
    <name evidence="2" type="ORF">M0M44_20595</name>
</gene>
<dbReference type="Pfam" id="PF12833">
    <property type="entry name" value="HTH_18"/>
    <property type="match status" value="1"/>
</dbReference>
<name>A0ABY4LU16_9FLAO</name>
<evidence type="ECO:0000259" key="1">
    <source>
        <dbReference type="PROSITE" id="PS01124"/>
    </source>
</evidence>
<dbReference type="InterPro" id="IPR053142">
    <property type="entry name" value="PchR_regulatory_protein"/>
</dbReference>
<organism evidence="2 3">
    <name type="scientific">Flavobacterium humidisoli</name>
    <dbReference type="NCBI Taxonomy" id="2937442"/>
    <lineage>
        <taxon>Bacteria</taxon>
        <taxon>Pseudomonadati</taxon>
        <taxon>Bacteroidota</taxon>
        <taxon>Flavobacteriia</taxon>
        <taxon>Flavobacteriales</taxon>
        <taxon>Flavobacteriaceae</taxon>
        <taxon>Flavobacterium</taxon>
    </lineage>
</organism>
<dbReference type="RefSeq" id="WP_248727404.1">
    <property type="nucleotide sequence ID" value="NZ_CP096829.1"/>
</dbReference>
<accession>A0ABY4LU16</accession>
<dbReference type="PANTHER" id="PTHR47893">
    <property type="entry name" value="REGULATORY PROTEIN PCHR"/>
    <property type="match status" value="1"/>
</dbReference>
<dbReference type="Proteomes" id="UP000829998">
    <property type="component" value="Chromosome"/>
</dbReference>
<dbReference type="EMBL" id="CP096829">
    <property type="protein sequence ID" value="UPZ15145.1"/>
    <property type="molecule type" value="Genomic_DNA"/>
</dbReference>
<evidence type="ECO:0000313" key="3">
    <source>
        <dbReference type="Proteomes" id="UP000829998"/>
    </source>
</evidence>
<sequence>MRKFTHSYTLTPEWQYDLVKQLGTELLDNKLIIVPKDIGKGFFYFSQVTEGISVVYADLTATVPIKLTRQKSENEIFIFHFDLSEHINLIKINNIDYEIGSFNQLDLAILDNEIESTFKPSVNERTIALRLLINKKLLHDFIQEFEKKESYFVKSKTNKKTFYHYGNIDSNSILLIQSIKQKSVRDLAFDSFIKGVSLKVLGNFFNKFYETKNKNVPLTEIESEAIEKTKNYLLNNLYGPFPSLTFLASMAGMSASKYKSLFKTRYNNTPKNLFIEEKIKLAQKLLRSGEYTTLTAVMYELNYTKLSYFCTKYFEQLKRKPTDDFVKNHQASIRNES</sequence>
<evidence type="ECO:0000313" key="2">
    <source>
        <dbReference type="EMBL" id="UPZ15145.1"/>
    </source>
</evidence>
<dbReference type="InterPro" id="IPR018060">
    <property type="entry name" value="HTH_AraC"/>
</dbReference>
<dbReference type="PANTHER" id="PTHR47893:SF1">
    <property type="entry name" value="REGULATORY PROTEIN PCHR"/>
    <property type="match status" value="1"/>
</dbReference>
<dbReference type="SMART" id="SM00342">
    <property type="entry name" value="HTH_ARAC"/>
    <property type="match status" value="1"/>
</dbReference>